<comment type="subcellular location">
    <subcellularLocation>
        <location evidence="1">Membrane</location>
        <topology evidence="1">Multi-pass membrane protein</topology>
    </subcellularLocation>
</comment>
<feature type="transmembrane region" description="Helical" evidence="5">
    <location>
        <begin position="45"/>
        <end position="62"/>
    </location>
</feature>
<evidence type="ECO:0000313" key="6">
    <source>
        <dbReference type="EMBL" id="GAJ30721.1"/>
    </source>
</evidence>
<keyword evidence="7" id="KW-1185">Reference proteome</keyword>
<proteinExistence type="predicted"/>
<evidence type="ECO:0000256" key="5">
    <source>
        <dbReference type="SAM" id="Phobius"/>
    </source>
</evidence>
<dbReference type="GO" id="GO:0016020">
    <property type="term" value="C:membrane"/>
    <property type="evidence" value="ECO:0007669"/>
    <property type="project" value="UniProtKB-SubCell"/>
</dbReference>
<dbReference type="Proteomes" id="UP000019760">
    <property type="component" value="Unassembled WGS sequence"/>
</dbReference>
<dbReference type="RefSeq" id="WP_042062260.1">
    <property type="nucleotide sequence ID" value="NZ_BAND01000230.1"/>
</dbReference>
<feature type="transmembrane region" description="Helical" evidence="5">
    <location>
        <begin position="131"/>
        <end position="158"/>
    </location>
</feature>
<feature type="transmembrane region" description="Helical" evidence="5">
    <location>
        <begin position="69"/>
        <end position="89"/>
    </location>
</feature>
<evidence type="ECO:0000313" key="7">
    <source>
        <dbReference type="Proteomes" id="UP000019760"/>
    </source>
</evidence>
<evidence type="ECO:0000256" key="3">
    <source>
        <dbReference type="ARBA" id="ARBA00022989"/>
    </source>
</evidence>
<gene>
    <name evidence="6" type="ORF">Amme_248_002</name>
</gene>
<dbReference type="Pfam" id="PF02600">
    <property type="entry name" value="DsbB"/>
    <property type="match status" value="1"/>
</dbReference>
<reference evidence="7" key="1">
    <citation type="journal article" date="2014" name="FEMS Microbiol. Lett.">
        <title>Draft Genomic DNA Sequence of the Facultatively Methylotrophic Bacterium Acidomonas methanolica type strain MB58.</title>
        <authorList>
            <person name="Higashiura N."/>
            <person name="Hadano H."/>
            <person name="Hirakawa H."/>
            <person name="Matsutani M."/>
            <person name="Takabe S."/>
            <person name="Matsushita K."/>
            <person name="Azuma Y."/>
        </authorList>
    </citation>
    <scope>NUCLEOTIDE SEQUENCE [LARGE SCALE GENOMIC DNA]</scope>
    <source>
        <strain evidence="7">MB58</strain>
    </source>
</reference>
<keyword evidence="4 5" id="KW-0472">Membrane</keyword>
<comment type="caution">
    <text evidence="6">The sequence shown here is derived from an EMBL/GenBank/DDBJ whole genome shotgun (WGS) entry which is preliminary data.</text>
</comment>
<accession>A0A023DA94</accession>
<protein>
    <submittedName>
        <fullName evidence="6">Disulfide bond formation protein B</fullName>
    </submittedName>
</protein>
<evidence type="ECO:0000256" key="1">
    <source>
        <dbReference type="ARBA" id="ARBA00004141"/>
    </source>
</evidence>
<dbReference type="GO" id="GO:0015035">
    <property type="term" value="F:protein-disulfide reductase activity"/>
    <property type="evidence" value="ECO:0007669"/>
    <property type="project" value="InterPro"/>
</dbReference>
<name>A0A023DA94_ACIMT</name>
<dbReference type="InterPro" id="IPR023380">
    <property type="entry name" value="DsbB-like_sf"/>
</dbReference>
<dbReference type="EMBL" id="BAND01000230">
    <property type="protein sequence ID" value="GAJ30721.1"/>
    <property type="molecule type" value="Genomic_DNA"/>
</dbReference>
<reference evidence="6 7" key="2">
    <citation type="journal article" date="2014" name="FEMS Microbiol. Lett.">
        <title>Draft genomic DNA sequence of the facultatively methylotrophic bacterium Acidomonas methanolica type strain MB58.</title>
        <authorList>
            <person name="Higashiura N."/>
            <person name="Hadano H."/>
            <person name="Hirakawa H."/>
            <person name="Matsutani M."/>
            <person name="Takabe S."/>
            <person name="Matsushita K."/>
            <person name="Azuma Y."/>
        </authorList>
    </citation>
    <scope>NUCLEOTIDE SEQUENCE [LARGE SCALE GENOMIC DNA]</scope>
    <source>
        <strain evidence="6 7">MB58</strain>
    </source>
</reference>
<organism evidence="6 7">
    <name type="scientific">Acidomonas methanolica NBRC 104435</name>
    <dbReference type="NCBI Taxonomy" id="1231351"/>
    <lineage>
        <taxon>Bacteria</taxon>
        <taxon>Pseudomonadati</taxon>
        <taxon>Pseudomonadota</taxon>
        <taxon>Alphaproteobacteria</taxon>
        <taxon>Acetobacterales</taxon>
        <taxon>Acetobacteraceae</taxon>
        <taxon>Acidomonas</taxon>
    </lineage>
</organism>
<evidence type="ECO:0000256" key="2">
    <source>
        <dbReference type="ARBA" id="ARBA00022692"/>
    </source>
</evidence>
<dbReference type="GO" id="GO:0006457">
    <property type="term" value="P:protein folding"/>
    <property type="evidence" value="ECO:0007669"/>
    <property type="project" value="InterPro"/>
</dbReference>
<dbReference type="Gene3D" id="1.20.1550.10">
    <property type="entry name" value="DsbB-like"/>
    <property type="match status" value="1"/>
</dbReference>
<keyword evidence="3 5" id="KW-1133">Transmembrane helix</keyword>
<dbReference type="AlphaFoldDB" id="A0A023DA94"/>
<evidence type="ECO:0000256" key="4">
    <source>
        <dbReference type="ARBA" id="ARBA00023136"/>
    </source>
</evidence>
<sequence length="165" mass="17738">MTPMVQQRLAGLILVAAAVTALGCAWYVQHVMGIVPCELCLLARWPWRVVLVLGAAECVLPYRAGRWAAMLSLPVLAVSVAIAMAHVGVEQHWWPSPFPSCRAPEFHPGSFRERLASMPLRPSKPCDAATYLWGLPLSMAALSGLFALVVAGLAVLGLRQSRVGA</sequence>
<keyword evidence="2 5" id="KW-0812">Transmembrane</keyword>
<dbReference type="InterPro" id="IPR003752">
    <property type="entry name" value="DiS_bond_form_DsbB/BdbC"/>
</dbReference>
<dbReference type="SUPFAM" id="SSF158442">
    <property type="entry name" value="DsbB-like"/>
    <property type="match status" value="1"/>
</dbReference>